<dbReference type="Proteomes" id="UP001152523">
    <property type="component" value="Unassembled WGS sequence"/>
</dbReference>
<dbReference type="EMBL" id="CAMAPF010000013">
    <property type="protein sequence ID" value="CAH9067568.1"/>
    <property type="molecule type" value="Genomic_DNA"/>
</dbReference>
<reference evidence="1" key="1">
    <citation type="submission" date="2022-07" db="EMBL/GenBank/DDBJ databases">
        <authorList>
            <person name="Macas J."/>
            <person name="Novak P."/>
            <person name="Neumann P."/>
        </authorList>
    </citation>
    <scope>NUCLEOTIDE SEQUENCE</scope>
</reference>
<name>A0AAV0C6Z1_9ASTE</name>
<evidence type="ECO:0000313" key="2">
    <source>
        <dbReference type="Proteomes" id="UP001152523"/>
    </source>
</evidence>
<gene>
    <name evidence="1" type="ORF">CEPIT_LOCUS2592</name>
</gene>
<keyword evidence="2" id="KW-1185">Reference proteome</keyword>
<proteinExistence type="predicted"/>
<protein>
    <submittedName>
        <fullName evidence="1">Uncharacterized protein</fullName>
    </submittedName>
</protein>
<accession>A0AAV0C6Z1</accession>
<sequence length="132" mass="15207">MCAAHPESLEHIFFYPGRQTTKINGEWSAGNGLPFLEQINKEFQSKRKEALEVLVWGCWAIWCERNHRVWQGLFSSARQLTFRAQALVDGWKQAQQPRSTWQQQAQQGSLSWRKPTHGMLKLNVDAAVRAKG</sequence>
<organism evidence="1 2">
    <name type="scientific">Cuscuta epithymum</name>
    <dbReference type="NCBI Taxonomy" id="186058"/>
    <lineage>
        <taxon>Eukaryota</taxon>
        <taxon>Viridiplantae</taxon>
        <taxon>Streptophyta</taxon>
        <taxon>Embryophyta</taxon>
        <taxon>Tracheophyta</taxon>
        <taxon>Spermatophyta</taxon>
        <taxon>Magnoliopsida</taxon>
        <taxon>eudicotyledons</taxon>
        <taxon>Gunneridae</taxon>
        <taxon>Pentapetalae</taxon>
        <taxon>asterids</taxon>
        <taxon>lamiids</taxon>
        <taxon>Solanales</taxon>
        <taxon>Convolvulaceae</taxon>
        <taxon>Cuscuteae</taxon>
        <taxon>Cuscuta</taxon>
        <taxon>Cuscuta subgen. Cuscuta</taxon>
    </lineage>
</organism>
<dbReference type="AlphaFoldDB" id="A0AAV0C6Z1"/>
<comment type="caution">
    <text evidence="1">The sequence shown here is derived from an EMBL/GenBank/DDBJ whole genome shotgun (WGS) entry which is preliminary data.</text>
</comment>
<evidence type="ECO:0000313" key="1">
    <source>
        <dbReference type="EMBL" id="CAH9067568.1"/>
    </source>
</evidence>